<sequence>MNVRTSYDNTKNTTFCNHQPLFRLSYRVLHQTRCAEGRQLKEARLRKNEKIWTRILANKNGTLLQYLLTAPPPALPPVLLVKWLSSVH</sequence>
<accession>A0A179UII0</accession>
<dbReference type="EMBL" id="GG657451">
    <property type="protein sequence ID" value="OAT06937.1"/>
    <property type="molecule type" value="Genomic_DNA"/>
</dbReference>
<dbReference type="AlphaFoldDB" id="A0A179UII0"/>
<name>A0A179UII0_BLAGS</name>
<keyword evidence="2" id="KW-1185">Reference proteome</keyword>
<organism evidence="1 2">
    <name type="scientific">Blastomyces gilchristii (strain SLH14081)</name>
    <name type="common">Blastomyces dermatitidis</name>
    <dbReference type="NCBI Taxonomy" id="559298"/>
    <lineage>
        <taxon>Eukaryota</taxon>
        <taxon>Fungi</taxon>
        <taxon>Dikarya</taxon>
        <taxon>Ascomycota</taxon>
        <taxon>Pezizomycotina</taxon>
        <taxon>Eurotiomycetes</taxon>
        <taxon>Eurotiomycetidae</taxon>
        <taxon>Onygenales</taxon>
        <taxon>Ajellomycetaceae</taxon>
        <taxon>Blastomyces</taxon>
    </lineage>
</organism>
<reference evidence="2" key="1">
    <citation type="journal article" date="2015" name="PLoS Genet.">
        <title>The dynamic genome and transcriptome of the human fungal pathogen Blastomyces and close relative Emmonsia.</title>
        <authorList>
            <person name="Munoz J.F."/>
            <person name="Gauthier G.M."/>
            <person name="Desjardins C.A."/>
            <person name="Gallo J.E."/>
            <person name="Holder J."/>
            <person name="Sullivan T.D."/>
            <person name="Marty A.J."/>
            <person name="Carmen J.C."/>
            <person name="Chen Z."/>
            <person name="Ding L."/>
            <person name="Gujja S."/>
            <person name="Magrini V."/>
            <person name="Misas E."/>
            <person name="Mitreva M."/>
            <person name="Priest M."/>
            <person name="Saif S."/>
            <person name="Whiston E.A."/>
            <person name="Young S."/>
            <person name="Zeng Q."/>
            <person name="Goldman W.E."/>
            <person name="Mardis E.R."/>
            <person name="Taylor J.W."/>
            <person name="McEwen J.G."/>
            <person name="Clay O.K."/>
            <person name="Klein B.S."/>
            <person name="Cuomo C.A."/>
        </authorList>
    </citation>
    <scope>NUCLEOTIDE SEQUENCE [LARGE SCALE GENOMIC DNA]</scope>
    <source>
        <strain evidence="2">SLH14081</strain>
    </source>
</reference>
<evidence type="ECO:0000313" key="1">
    <source>
        <dbReference type="EMBL" id="OAT06937.1"/>
    </source>
</evidence>
<evidence type="ECO:0000313" key="2">
    <source>
        <dbReference type="Proteomes" id="UP000002038"/>
    </source>
</evidence>
<dbReference type="RefSeq" id="XP_031577504.1">
    <property type="nucleotide sequence ID" value="XM_031721082.1"/>
</dbReference>
<dbReference type="VEuPathDB" id="FungiDB:BDBG_03066"/>
<protein>
    <submittedName>
        <fullName evidence="1">Uncharacterized protein</fullName>
    </submittedName>
</protein>
<dbReference type="GeneID" id="8510012"/>
<proteinExistence type="predicted"/>
<dbReference type="Proteomes" id="UP000002038">
    <property type="component" value="Unassembled WGS sequence"/>
</dbReference>
<gene>
    <name evidence="1" type="ORF">BDBG_03066</name>
</gene>